<dbReference type="Proteomes" id="UP001489719">
    <property type="component" value="Unassembled WGS sequence"/>
</dbReference>
<evidence type="ECO:0000313" key="1">
    <source>
        <dbReference type="EMBL" id="KAK9319512.1"/>
    </source>
</evidence>
<evidence type="ECO:0000313" key="2">
    <source>
        <dbReference type="Proteomes" id="UP001489719"/>
    </source>
</evidence>
<reference evidence="2" key="1">
    <citation type="journal article" date="2024" name="Front. Bioeng. Biotechnol.">
        <title>Genome-scale model development and genomic sequencing of the oleaginous clade Lipomyces.</title>
        <authorList>
            <person name="Czajka J.J."/>
            <person name="Han Y."/>
            <person name="Kim J."/>
            <person name="Mondo S.J."/>
            <person name="Hofstad B.A."/>
            <person name="Robles A."/>
            <person name="Haridas S."/>
            <person name="Riley R."/>
            <person name="LaButti K."/>
            <person name="Pangilinan J."/>
            <person name="Andreopoulos W."/>
            <person name="Lipzen A."/>
            <person name="Yan J."/>
            <person name="Wang M."/>
            <person name="Ng V."/>
            <person name="Grigoriev I.V."/>
            <person name="Spatafora J.W."/>
            <person name="Magnuson J.K."/>
            <person name="Baker S.E."/>
            <person name="Pomraning K.R."/>
        </authorList>
    </citation>
    <scope>NUCLEOTIDE SEQUENCE [LARGE SCALE GENOMIC DNA]</scope>
    <source>
        <strain evidence="2">CBS 10300</strain>
    </source>
</reference>
<sequence length="563" mass="62057">MLKMALSPRYLIATLVAVCLHLIKPATADDFQANCLSLKPEQYISNSTRTVLEYVPAGTNLTFPDNVASCSRPSQVVSSDICRLALSIPTSNRSSITFEAWLPRDWTGRFLGTGNGGIDGCIRYEDLAYGSSQGFATVGSNNGHNGTTAIAMLNNLDVTIDYAWRSLHTMVTSGKTLTKKFYRQSPTKSYYIGCSLGGRQGIKAAEMFPHDFDGIVAGSPALDFNHLISWRASFFPITGSANSSDFITPSQWDTLIHDEILKQCDGLDGVLDGIIEDPTICDFRPEAIMCSNATNCLTPTQVEMVRRIFSPFYGEDGQLIYPAMQPGSEVYAIQKLYAGAPFPYSDEWFKYVVYSNPNWNASNFNLRDAAAAEALNPGDIRTWPSSLATFQSTGGKIISFHGQQDNQITSFNTPRFYDRLLRGMQKTTSELDEFFRFFRISGMFHCNSGPGAWVIGQGGDASAEGIPFAPQNNVLAALVAWVENGTAPDTITGTKFINDDPTEGIYFQRSHCRYPLRNTYLGGNSSRPENWACLPMGTIAQDISSLRSDSTSMRPFKIQRSYT</sequence>
<proteinExistence type="predicted"/>
<protein>
    <submittedName>
        <fullName evidence="1">Tannase and feruloyl esterase-domain-containing protein</fullName>
    </submittedName>
</protein>
<comment type="caution">
    <text evidence="1">The sequence shown here is derived from an EMBL/GenBank/DDBJ whole genome shotgun (WGS) entry which is preliminary data.</text>
</comment>
<dbReference type="EMBL" id="MU970182">
    <property type="protein sequence ID" value="KAK9319512.1"/>
    <property type="molecule type" value="Genomic_DNA"/>
</dbReference>
<keyword evidence="2" id="KW-1185">Reference proteome</keyword>
<name>A0ACC3TF71_9ASCO</name>
<accession>A0ACC3TF71</accession>
<gene>
    <name evidence="1" type="ORF">V1517DRAFT_349034</name>
</gene>
<organism evidence="1 2">
    <name type="scientific">Lipomyces orientalis</name>
    <dbReference type="NCBI Taxonomy" id="1233043"/>
    <lineage>
        <taxon>Eukaryota</taxon>
        <taxon>Fungi</taxon>
        <taxon>Dikarya</taxon>
        <taxon>Ascomycota</taxon>
        <taxon>Saccharomycotina</taxon>
        <taxon>Lipomycetes</taxon>
        <taxon>Lipomycetales</taxon>
        <taxon>Lipomycetaceae</taxon>
        <taxon>Lipomyces</taxon>
    </lineage>
</organism>